<keyword evidence="4" id="KW-1185">Reference proteome</keyword>
<organism evidence="3 4">
    <name type="scientific">Cirrhinus mrigala</name>
    <name type="common">Mrigala</name>
    <dbReference type="NCBI Taxonomy" id="683832"/>
    <lineage>
        <taxon>Eukaryota</taxon>
        <taxon>Metazoa</taxon>
        <taxon>Chordata</taxon>
        <taxon>Craniata</taxon>
        <taxon>Vertebrata</taxon>
        <taxon>Euteleostomi</taxon>
        <taxon>Actinopterygii</taxon>
        <taxon>Neopterygii</taxon>
        <taxon>Teleostei</taxon>
        <taxon>Ostariophysi</taxon>
        <taxon>Cypriniformes</taxon>
        <taxon>Cyprinidae</taxon>
        <taxon>Labeoninae</taxon>
        <taxon>Labeonini</taxon>
        <taxon>Cirrhinus</taxon>
    </lineage>
</organism>
<sequence>LCNCIIGEKGCSDLIGALRSSISHLRELNLSRNYPGDLAVHLLSNLLKDPHSKLEKL</sequence>
<dbReference type="InterPro" id="IPR032675">
    <property type="entry name" value="LRR_dom_sf"/>
</dbReference>
<name>A0ABD0NAK0_CIRMR</name>
<dbReference type="PANTHER" id="PTHR24106">
    <property type="entry name" value="NACHT, LRR AND CARD DOMAINS-CONTAINING"/>
    <property type="match status" value="1"/>
</dbReference>
<keyword evidence="1" id="KW-0433">Leucine-rich repeat</keyword>
<keyword evidence="2" id="KW-0677">Repeat</keyword>
<evidence type="ECO:0000313" key="4">
    <source>
        <dbReference type="Proteomes" id="UP001529510"/>
    </source>
</evidence>
<evidence type="ECO:0000313" key="3">
    <source>
        <dbReference type="EMBL" id="KAL0159109.1"/>
    </source>
</evidence>
<proteinExistence type="predicted"/>
<comment type="caution">
    <text evidence="3">The sequence shown here is derived from an EMBL/GenBank/DDBJ whole genome shotgun (WGS) entry which is preliminary data.</text>
</comment>
<evidence type="ECO:0000256" key="2">
    <source>
        <dbReference type="ARBA" id="ARBA00022737"/>
    </source>
</evidence>
<accession>A0ABD0NAK0</accession>
<feature type="non-terminal residue" evidence="3">
    <location>
        <position position="57"/>
    </location>
</feature>
<dbReference type="Proteomes" id="UP001529510">
    <property type="component" value="Unassembled WGS sequence"/>
</dbReference>
<dbReference type="SUPFAM" id="SSF52047">
    <property type="entry name" value="RNI-like"/>
    <property type="match status" value="1"/>
</dbReference>
<evidence type="ECO:0000256" key="1">
    <source>
        <dbReference type="ARBA" id="ARBA00022614"/>
    </source>
</evidence>
<dbReference type="InterPro" id="IPR051261">
    <property type="entry name" value="NLR"/>
</dbReference>
<dbReference type="EMBL" id="JAMKFB020000023">
    <property type="protein sequence ID" value="KAL0159109.1"/>
    <property type="molecule type" value="Genomic_DNA"/>
</dbReference>
<protein>
    <submittedName>
        <fullName evidence="3">Uncharacterized protein</fullName>
    </submittedName>
</protein>
<gene>
    <name evidence="3" type="ORF">M9458_047185</name>
</gene>
<reference evidence="3 4" key="1">
    <citation type="submission" date="2024-05" db="EMBL/GenBank/DDBJ databases">
        <title>Genome sequencing and assembly of Indian major carp, Cirrhinus mrigala (Hamilton, 1822).</title>
        <authorList>
            <person name="Mohindra V."/>
            <person name="Chowdhury L.M."/>
            <person name="Lal K."/>
            <person name="Jena J.K."/>
        </authorList>
    </citation>
    <scope>NUCLEOTIDE SEQUENCE [LARGE SCALE GENOMIC DNA]</scope>
    <source>
        <strain evidence="3">CM1030</strain>
        <tissue evidence="3">Blood</tissue>
    </source>
</reference>
<dbReference type="Gene3D" id="3.80.10.10">
    <property type="entry name" value="Ribonuclease Inhibitor"/>
    <property type="match status" value="1"/>
</dbReference>
<feature type="non-terminal residue" evidence="3">
    <location>
        <position position="1"/>
    </location>
</feature>
<dbReference type="AlphaFoldDB" id="A0ABD0NAK0"/>